<dbReference type="InterPro" id="IPR021149">
    <property type="entry name" value="OligosaccharylTrfase_OST3/OST6"/>
</dbReference>
<evidence type="ECO:0000313" key="11">
    <source>
        <dbReference type="Proteomes" id="UP000272942"/>
    </source>
</evidence>
<dbReference type="Gene3D" id="3.40.30.10">
    <property type="entry name" value="Glutaredoxin"/>
    <property type="match status" value="1"/>
</dbReference>
<keyword evidence="8 9" id="KW-0472">Membrane</keyword>
<dbReference type="AlphaFoldDB" id="A0A3P8B9B6"/>
<evidence type="ECO:0000256" key="1">
    <source>
        <dbReference type="ARBA" id="ARBA00002791"/>
    </source>
</evidence>
<keyword evidence="5" id="KW-0732">Signal</keyword>
<comment type="similarity">
    <text evidence="3">Belongs to the OST3/OST6 family.</text>
</comment>
<feature type="transmembrane region" description="Helical" evidence="9">
    <location>
        <begin position="188"/>
        <end position="204"/>
    </location>
</feature>
<comment type="function">
    <text evidence="1">Subunit of the oligosaccharyl transferase (OST) complex that catalyzes the initial transfer of a defined glycan (Glc(3)Man(9)GlcNAc(2) in eukaryotes) from the lipid carrier dolichol-pyrophosphate to an asparagine residue within an Asn-X-Ser/Thr consensus motif in nascent polypeptide chains, the first step in protein N-glycosylation. N-glycosylation occurs cotranslationally and the complex associates with the Sec61 complex at the channel-forming translocon complex that mediates protein translocation across the endoplasmic reticulum (ER). All subunits are required for a maximal enzyme activity.</text>
</comment>
<evidence type="ECO:0000256" key="4">
    <source>
        <dbReference type="ARBA" id="ARBA00022692"/>
    </source>
</evidence>
<name>A0A3P8B9B6_9TREM</name>
<evidence type="ECO:0000256" key="2">
    <source>
        <dbReference type="ARBA" id="ARBA00004477"/>
    </source>
</evidence>
<feature type="transmembrane region" description="Helical" evidence="9">
    <location>
        <begin position="158"/>
        <end position="176"/>
    </location>
</feature>
<keyword evidence="11" id="KW-1185">Reference proteome</keyword>
<accession>A0A3P8B9B6</accession>
<dbReference type="PANTHER" id="PTHR12692">
    <property type="entry name" value="DOLICHYL-DIPHOSPHOOLIGOSACCHARIDE--PROTEIN GLYCOSYLTRANSFERASE-RELATED"/>
    <property type="match status" value="1"/>
</dbReference>
<dbReference type="GO" id="GO:0008250">
    <property type="term" value="C:oligosaccharyltransferase complex"/>
    <property type="evidence" value="ECO:0007669"/>
    <property type="project" value="TreeGrafter"/>
</dbReference>
<dbReference type="EMBL" id="UZAN01001428">
    <property type="protein sequence ID" value="VDP22672.1"/>
    <property type="molecule type" value="Genomic_DNA"/>
</dbReference>
<organism evidence="10 11">
    <name type="scientific">Echinostoma caproni</name>
    <dbReference type="NCBI Taxonomy" id="27848"/>
    <lineage>
        <taxon>Eukaryota</taxon>
        <taxon>Metazoa</taxon>
        <taxon>Spiralia</taxon>
        <taxon>Lophotrochozoa</taxon>
        <taxon>Platyhelminthes</taxon>
        <taxon>Trematoda</taxon>
        <taxon>Digenea</taxon>
        <taxon>Plagiorchiida</taxon>
        <taxon>Echinostomata</taxon>
        <taxon>Echinostomatoidea</taxon>
        <taxon>Echinostomatidae</taxon>
        <taxon>Echinostoma</taxon>
    </lineage>
</organism>
<evidence type="ECO:0000256" key="7">
    <source>
        <dbReference type="ARBA" id="ARBA00022989"/>
    </source>
</evidence>
<evidence type="ECO:0000256" key="9">
    <source>
        <dbReference type="SAM" id="Phobius"/>
    </source>
</evidence>
<keyword evidence="6" id="KW-0256">Endoplasmic reticulum</keyword>
<keyword evidence="7 9" id="KW-1133">Transmembrane helix</keyword>
<evidence type="ECO:0000256" key="3">
    <source>
        <dbReference type="ARBA" id="ARBA00009561"/>
    </source>
</evidence>
<comment type="subcellular location">
    <subcellularLocation>
        <location evidence="2">Endoplasmic reticulum membrane</location>
        <topology evidence="2">Multi-pass membrane protein</topology>
    </subcellularLocation>
</comment>
<reference evidence="10 11" key="1">
    <citation type="submission" date="2018-11" db="EMBL/GenBank/DDBJ databases">
        <authorList>
            <consortium name="Pathogen Informatics"/>
        </authorList>
    </citation>
    <scope>NUCLEOTIDE SEQUENCE [LARGE SCALE GENOMIC DNA]</scope>
    <source>
        <strain evidence="10 11">Egypt</strain>
    </source>
</reference>
<dbReference type="GO" id="GO:0018279">
    <property type="term" value="P:protein N-linked glycosylation via asparagine"/>
    <property type="evidence" value="ECO:0007669"/>
    <property type="project" value="TreeGrafter"/>
</dbReference>
<evidence type="ECO:0000313" key="10">
    <source>
        <dbReference type="EMBL" id="VDP22672.1"/>
    </source>
</evidence>
<dbReference type="OrthoDB" id="67566at2759"/>
<dbReference type="InterPro" id="IPR036249">
    <property type="entry name" value="Thioredoxin-like_sf"/>
</dbReference>
<dbReference type="Pfam" id="PF04756">
    <property type="entry name" value="OST3_OST6"/>
    <property type="match status" value="1"/>
</dbReference>
<evidence type="ECO:0000256" key="8">
    <source>
        <dbReference type="ARBA" id="ARBA00023136"/>
    </source>
</evidence>
<evidence type="ECO:0000256" key="6">
    <source>
        <dbReference type="ARBA" id="ARBA00022824"/>
    </source>
</evidence>
<proteinExistence type="inferred from homology"/>
<dbReference type="SUPFAM" id="SSF52833">
    <property type="entry name" value="Thioredoxin-like"/>
    <property type="match status" value="1"/>
</dbReference>
<gene>
    <name evidence="10" type="ORF">ECPE_LOCUS439</name>
</gene>
<keyword evidence="4 9" id="KW-0812">Transmembrane</keyword>
<sequence>MILENKVSKLTAMTAQNPIINLNMATFEEFVASKPRNYSVLLLLTALSPQRNCPPCREAHNELKMLVSPWRYSSSWTNSIFFAVADFDAAGEIFSILKQDSAPAFVHISPSASVYKLQPSDYMDIHRSGFSANAIADWVHARTKIRVGLIRFVRPPSYSAVLLLSLFMIIGAVALWSRKISLDGLYNPSLWCMLALVSHIFYYFRVISSNQYHLPHTTTHK</sequence>
<evidence type="ECO:0000256" key="5">
    <source>
        <dbReference type="ARBA" id="ARBA00022729"/>
    </source>
</evidence>
<dbReference type="PANTHER" id="PTHR12692:SF0">
    <property type="entry name" value="GH11935P"/>
    <property type="match status" value="1"/>
</dbReference>
<protein>
    <submittedName>
        <fullName evidence="10">Uncharacterized protein</fullName>
    </submittedName>
</protein>
<dbReference type="Proteomes" id="UP000272942">
    <property type="component" value="Unassembled WGS sequence"/>
</dbReference>